<protein>
    <submittedName>
        <fullName evidence="7">HTTM domain-containing protein</fullName>
    </submittedName>
</protein>
<feature type="domain" description="HTTM-like" evidence="6">
    <location>
        <begin position="8"/>
        <end position="282"/>
    </location>
</feature>
<accession>A0ABT0GEB2</accession>
<sequence length="603" mass="67571">MLALLRPLIAIDLRSLALFRVVIAFAVLLNVGLYWPDAVALFADEGGLYPRSMAMEVQRDFRWSPLLMAGHPAFLHAFFALNALAGLALLLGWRTRAATVLCWLCALALKYRAAQFVSLADTQLPILLFWGMFLPLAARFSIDAALCRPEERRRDVASVASLAVLLNVMYLYFVGALEKTGSSWQQDSLAVYYAVTSVESTSPLAAWLAAYPGLAGALTEFVYAVELGAPLLLFLPFLTQWARLVGVPLLMSLHLAFVLFLSIGIFPWVSLSGLCLFLPPLLWDRLLRPWLDRPARRGIVMYFDRGCGFCEKTCRIFRAFGMHPDTRIEVAQDTPAVGAVLERENSWVVRGHDGVQRLRWDAVAYVWRRSPLLAPLGWLFALPGLRQFGNGLYRLIAALRPALARLSATALAWQTPPAFAPGRTASLMLAVLIPLSAWSCLQYPLKDSLPRMPAWARAPLDLLALGQRWNMYAPNATRSSRWVVAEGWVAGGAPVDVLQLSREAPSHDRPADGYALYRTFRWRKLFSRIDWNEQGPRLGALHCRSWNAAHPDLPVLGIRYSVYRQRTAPPGKAPGEIRRLRQFEYLCHDPGRDELDVLLDELR</sequence>
<name>A0ABT0GEB2_9GAMM</name>
<evidence type="ECO:0000256" key="5">
    <source>
        <dbReference type="SAM" id="Phobius"/>
    </source>
</evidence>
<dbReference type="RefSeq" id="WP_248205475.1">
    <property type="nucleotide sequence ID" value="NZ_JALNMH010000002.1"/>
</dbReference>
<dbReference type="Proteomes" id="UP001431449">
    <property type="component" value="Unassembled WGS sequence"/>
</dbReference>
<keyword evidence="8" id="KW-1185">Reference proteome</keyword>
<feature type="transmembrane region" description="Helical" evidence="5">
    <location>
        <begin position="221"/>
        <end position="242"/>
    </location>
</feature>
<evidence type="ECO:0000256" key="2">
    <source>
        <dbReference type="ARBA" id="ARBA00022692"/>
    </source>
</evidence>
<dbReference type="InterPro" id="IPR052964">
    <property type="entry name" value="Sporulation_signal_mat"/>
</dbReference>
<organism evidence="7 8">
    <name type="scientific">Pseudomarimonas salicorniae</name>
    <dbReference type="NCBI Taxonomy" id="2933270"/>
    <lineage>
        <taxon>Bacteria</taxon>
        <taxon>Pseudomonadati</taxon>
        <taxon>Pseudomonadota</taxon>
        <taxon>Gammaproteobacteria</taxon>
        <taxon>Lysobacterales</taxon>
        <taxon>Lysobacteraceae</taxon>
        <taxon>Pseudomarimonas</taxon>
    </lineage>
</organism>
<dbReference type="InterPro" id="IPR011020">
    <property type="entry name" value="HTTM-like"/>
</dbReference>
<feature type="transmembrane region" description="Helical" evidence="5">
    <location>
        <begin position="159"/>
        <end position="177"/>
    </location>
</feature>
<comment type="caution">
    <text evidence="7">The sequence shown here is derived from an EMBL/GenBank/DDBJ whole genome shotgun (WGS) entry which is preliminary data.</text>
</comment>
<feature type="transmembrane region" description="Helical" evidence="5">
    <location>
        <begin position="73"/>
        <end position="93"/>
    </location>
</feature>
<dbReference type="Pfam" id="PF04134">
    <property type="entry name" value="DCC1-like"/>
    <property type="match status" value="1"/>
</dbReference>
<evidence type="ECO:0000256" key="4">
    <source>
        <dbReference type="ARBA" id="ARBA00023136"/>
    </source>
</evidence>
<dbReference type="SMART" id="SM00752">
    <property type="entry name" value="HTTM"/>
    <property type="match status" value="1"/>
</dbReference>
<comment type="subcellular location">
    <subcellularLocation>
        <location evidence="1">Endomembrane system</location>
        <topology evidence="1">Multi-pass membrane protein</topology>
    </subcellularLocation>
</comment>
<proteinExistence type="predicted"/>
<feature type="transmembrane region" description="Helical" evidence="5">
    <location>
        <begin position="189"/>
        <end position="209"/>
    </location>
</feature>
<dbReference type="EMBL" id="JALNMH010000002">
    <property type="protein sequence ID" value="MCK7592885.1"/>
    <property type="molecule type" value="Genomic_DNA"/>
</dbReference>
<evidence type="ECO:0000256" key="3">
    <source>
        <dbReference type="ARBA" id="ARBA00022989"/>
    </source>
</evidence>
<dbReference type="InterPro" id="IPR007263">
    <property type="entry name" value="DCC1-like"/>
</dbReference>
<feature type="transmembrane region" description="Helical" evidence="5">
    <location>
        <begin position="254"/>
        <end position="278"/>
    </location>
</feature>
<dbReference type="Pfam" id="PF05090">
    <property type="entry name" value="HTTM"/>
    <property type="match status" value="1"/>
</dbReference>
<feature type="transmembrane region" description="Helical" evidence="5">
    <location>
        <begin position="126"/>
        <end position="147"/>
    </location>
</feature>
<keyword evidence="2 5" id="KW-0812">Transmembrane</keyword>
<evidence type="ECO:0000259" key="6">
    <source>
        <dbReference type="SMART" id="SM00752"/>
    </source>
</evidence>
<feature type="transmembrane region" description="Helical" evidence="5">
    <location>
        <begin position="16"/>
        <end position="35"/>
    </location>
</feature>
<dbReference type="InterPro" id="IPR053934">
    <property type="entry name" value="HTTM_dom"/>
</dbReference>
<keyword evidence="4 5" id="KW-0472">Membrane</keyword>
<reference evidence="7" key="1">
    <citation type="submission" date="2022-04" db="EMBL/GenBank/DDBJ databases">
        <title>Lysobacter sp. CAU 1642 isolated from sea sand.</title>
        <authorList>
            <person name="Kim W."/>
        </authorList>
    </citation>
    <scope>NUCLEOTIDE SEQUENCE</scope>
    <source>
        <strain evidence="7">CAU 1642</strain>
    </source>
</reference>
<evidence type="ECO:0000313" key="8">
    <source>
        <dbReference type="Proteomes" id="UP001431449"/>
    </source>
</evidence>
<evidence type="ECO:0000313" key="7">
    <source>
        <dbReference type="EMBL" id="MCK7592885.1"/>
    </source>
</evidence>
<keyword evidence="3 5" id="KW-1133">Transmembrane helix</keyword>
<dbReference type="PANTHER" id="PTHR39535:SF2">
    <property type="entry name" value="HTTM DOMAIN-CONTAINING PROTEIN"/>
    <property type="match status" value="1"/>
</dbReference>
<dbReference type="PANTHER" id="PTHR39535">
    <property type="entry name" value="SPORULATION-DELAYING PROTEIN SDPB"/>
    <property type="match status" value="1"/>
</dbReference>
<evidence type="ECO:0000256" key="1">
    <source>
        <dbReference type="ARBA" id="ARBA00004127"/>
    </source>
</evidence>
<gene>
    <name evidence="7" type="ORF">M0G41_04285</name>
</gene>